<evidence type="ECO:0000313" key="3">
    <source>
        <dbReference type="Proteomes" id="UP000249165"/>
    </source>
</evidence>
<dbReference type="PANTHER" id="PTHR43685">
    <property type="entry name" value="GLYCOSYLTRANSFERASE"/>
    <property type="match status" value="1"/>
</dbReference>
<proteinExistence type="predicted"/>
<protein>
    <submittedName>
        <fullName evidence="2">Succinoglycan biosynthesis protein ExoO/succinoglycan biosynthesis protein ExoU</fullName>
    </submittedName>
</protein>
<dbReference type="SUPFAM" id="SSF53448">
    <property type="entry name" value="Nucleotide-diphospho-sugar transferases"/>
    <property type="match status" value="1"/>
</dbReference>
<sequence length="320" mass="35275">MTDPLVSVLIAAWSAETTLDRAIDSALAQTVPVEVIVIDDASPDGTAAIAQARAAADPRLRLLRQTDNQGPGAARNRGLEIARGAWITVLDSDDFFCDPDRLARLTALARAENAQFVADDLWRLEEGALDGPRRRMISETPLGVTRLDAARFVAGNLSSWRGGRREYGFLKPIMERRFLRANALTYAPDIRLGEDYVLYTQALIAGARFVLTDPVGYAAVVRRGSLSAEHPGAAHKRLVTADRALLALPHVDRDTRRALRAHMMEQRKKLAWRQLIDAKKAADPVAFVRCFLAPPPVLADLVGKLGKEITLRLGHRLRLR</sequence>
<reference evidence="2 3" key="1">
    <citation type="submission" date="2018-06" db="EMBL/GenBank/DDBJ databases">
        <title>Genomic Encyclopedia of Archaeal and Bacterial Type Strains, Phase II (KMG-II): from individual species to whole genera.</title>
        <authorList>
            <person name="Goeker M."/>
        </authorList>
    </citation>
    <scope>NUCLEOTIDE SEQUENCE [LARGE SCALE GENOMIC DNA]</scope>
    <source>
        <strain evidence="2 3">DSM 22011</strain>
    </source>
</reference>
<dbReference type="Gene3D" id="3.90.550.10">
    <property type="entry name" value="Spore Coat Polysaccharide Biosynthesis Protein SpsA, Chain A"/>
    <property type="match status" value="1"/>
</dbReference>
<name>A0A327Y5Y0_9RHOB</name>
<accession>A0A327Y5Y0</accession>
<dbReference type="CDD" id="cd00761">
    <property type="entry name" value="Glyco_tranf_GTA_type"/>
    <property type="match status" value="1"/>
</dbReference>
<dbReference type="EMBL" id="QLMG01000033">
    <property type="protein sequence ID" value="RAK13869.1"/>
    <property type="molecule type" value="Genomic_DNA"/>
</dbReference>
<feature type="domain" description="Glycosyltransferase 2-like" evidence="1">
    <location>
        <begin position="7"/>
        <end position="133"/>
    </location>
</feature>
<dbReference type="RefSeq" id="WP_009507362.1">
    <property type="nucleotide sequence ID" value="NZ_LIGK01000034.1"/>
</dbReference>
<dbReference type="AlphaFoldDB" id="A0A327Y5Y0"/>
<gene>
    <name evidence="2" type="ORF">ATI53_103315</name>
</gene>
<dbReference type="InterPro" id="IPR050834">
    <property type="entry name" value="Glycosyltransf_2"/>
</dbReference>
<comment type="caution">
    <text evidence="2">The sequence shown here is derived from an EMBL/GenBank/DDBJ whole genome shotgun (WGS) entry which is preliminary data.</text>
</comment>
<evidence type="ECO:0000259" key="1">
    <source>
        <dbReference type="Pfam" id="PF00535"/>
    </source>
</evidence>
<keyword evidence="3" id="KW-1185">Reference proteome</keyword>
<dbReference type="Proteomes" id="UP000249165">
    <property type="component" value="Unassembled WGS sequence"/>
</dbReference>
<dbReference type="PANTHER" id="PTHR43685:SF2">
    <property type="entry name" value="GLYCOSYLTRANSFERASE 2-LIKE DOMAIN-CONTAINING PROTEIN"/>
    <property type="match status" value="1"/>
</dbReference>
<dbReference type="InterPro" id="IPR029044">
    <property type="entry name" value="Nucleotide-diphossugar_trans"/>
</dbReference>
<organism evidence="2 3">
    <name type="scientific">Salipiger aestuarii</name>
    <dbReference type="NCBI Taxonomy" id="568098"/>
    <lineage>
        <taxon>Bacteria</taxon>
        <taxon>Pseudomonadati</taxon>
        <taxon>Pseudomonadota</taxon>
        <taxon>Alphaproteobacteria</taxon>
        <taxon>Rhodobacterales</taxon>
        <taxon>Roseobacteraceae</taxon>
        <taxon>Salipiger</taxon>
    </lineage>
</organism>
<evidence type="ECO:0000313" key="2">
    <source>
        <dbReference type="EMBL" id="RAK13869.1"/>
    </source>
</evidence>
<dbReference type="InterPro" id="IPR001173">
    <property type="entry name" value="Glyco_trans_2-like"/>
</dbReference>
<dbReference type="Pfam" id="PF00535">
    <property type="entry name" value="Glycos_transf_2"/>
    <property type="match status" value="1"/>
</dbReference>